<evidence type="ECO:0000256" key="8">
    <source>
        <dbReference type="SAM" id="Phobius"/>
    </source>
</evidence>
<sequence>MSDSTAAPTAPEGILDPGQRSERRRTLAVVGVLLGIALLGFVLWRGSTLVFYVVMSWFVALAMEPAVARLSRWMPRAAATATVMGSLFVAVSAFLWVFGSLLVDQLTALVTAVPDIAADVLDQVNRATGSSYTYDDLLEQAGISPSDLTGYAQNVAFGVLGLVSAVLGAAFGLFVVLFFVAYVSVGMPRLRTWLASRMTPRVQVPFLTAWDIAKVKVGGYIAARVVLASINAGVSMVAFFLLDLPYWLPLALWTGLVAQFIPNIGTYVSIALPVVVGLTSGDPWLGVWVLVYGIAYQQVENLTIEPRISAKAVDVHPAVSFGAALLGAQLFGLSGALMGVPFAATIMAMLEIYQRRHEVTAETEERVAALVTPRVDPEVEEPDLPALAEARAQQAVEEDREVR</sequence>
<dbReference type="Proteomes" id="UP001430172">
    <property type="component" value="Unassembled WGS sequence"/>
</dbReference>
<protein>
    <submittedName>
        <fullName evidence="9">AI-2E family transporter</fullName>
    </submittedName>
</protein>
<evidence type="ECO:0000256" key="4">
    <source>
        <dbReference type="ARBA" id="ARBA00022475"/>
    </source>
</evidence>
<feature type="transmembrane region" description="Helical" evidence="8">
    <location>
        <begin position="248"/>
        <end position="276"/>
    </location>
</feature>
<evidence type="ECO:0000256" key="7">
    <source>
        <dbReference type="ARBA" id="ARBA00023136"/>
    </source>
</evidence>
<gene>
    <name evidence="9" type="ORF">JQN70_05495</name>
</gene>
<keyword evidence="7 8" id="KW-0472">Membrane</keyword>
<accession>A0ABS2CIY1</accession>
<dbReference type="PANTHER" id="PTHR21716">
    <property type="entry name" value="TRANSMEMBRANE PROTEIN"/>
    <property type="match status" value="1"/>
</dbReference>
<comment type="similarity">
    <text evidence="2">Belongs to the autoinducer-2 exporter (AI-2E) (TC 2.A.86) family.</text>
</comment>
<dbReference type="EMBL" id="JAFDVD010000007">
    <property type="protein sequence ID" value="MBM6399831.1"/>
    <property type="molecule type" value="Genomic_DNA"/>
</dbReference>
<keyword evidence="3" id="KW-0813">Transport</keyword>
<dbReference type="PANTHER" id="PTHR21716:SF53">
    <property type="entry name" value="PERMEASE PERM-RELATED"/>
    <property type="match status" value="1"/>
</dbReference>
<reference evidence="9" key="1">
    <citation type="submission" date="2021-02" db="EMBL/GenBank/DDBJ databases">
        <title>Phycicoccus sp. MQZ13P-5T, whole genome shotgun sequence.</title>
        <authorList>
            <person name="Tuo L."/>
        </authorList>
    </citation>
    <scope>NUCLEOTIDE SEQUENCE</scope>
    <source>
        <strain evidence="9">MQZ13P-5</strain>
    </source>
</reference>
<keyword evidence="5 8" id="KW-0812">Transmembrane</keyword>
<dbReference type="Pfam" id="PF01594">
    <property type="entry name" value="AI-2E_transport"/>
    <property type="match status" value="1"/>
</dbReference>
<proteinExistence type="inferred from homology"/>
<keyword evidence="6 8" id="KW-1133">Transmembrane helix</keyword>
<comment type="subcellular location">
    <subcellularLocation>
        <location evidence="1">Cell membrane</location>
        <topology evidence="1">Multi-pass membrane protein</topology>
    </subcellularLocation>
</comment>
<feature type="transmembrane region" description="Helical" evidence="8">
    <location>
        <begin position="283"/>
        <end position="299"/>
    </location>
</feature>
<name>A0ABS2CIY1_9MICO</name>
<evidence type="ECO:0000256" key="3">
    <source>
        <dbReference type="ARBA" id="ARBA00022448"/>
    </source>
</evidence>
<feature type="transmembrane region" description="Helical" evidence="8">
    <location>
        <begin position="26"/>
        <end position="44"/>
    </location>
</feature>
<comment type="caution">
    <text evidence="9">The sequence shown here is derived from an EMBL/GenBank/DDBJ whole genome shotgun (WGS) entry which is preliminary data.</text>
</comment>
<evidence type="ECO:0000313" key="9">
    <source>
        <dbReference type="EMBL" id="MBM6399831.1"/>
    </source>
</evidence>
<keyword evidence="10" id="KW-1185">Reference proteome</keyword>
<dbReference type="RefSeq" id="WP_204130327.1">
    <property type="nucleotide sequence ID" value="NZ_JAFDVD010000007.1"/>
</dbReference>
<feature type="transmembrane region" description="Helical" evidence="8">
    <location>
        <begin position="319"/>
        <end position="346"/>
    </location>
</feature>
<evidence type="ECO:0000313" key="10">
    <source>
        <dbReference type="Proteomes" id="UP001430172"/>
    </source>
</evidence>
<feature type="transmembrane region" description="Helical" evidence="8">
    <location>
        <begin position="50"/>
        <end position="70"/>
    </location>
</feature>
<feature type="transmembrane region" description="Helical" evidence="8">
    <location>
        <begin position="77"/>
        <end position="98"/>
    </location>
</feature>
<evidence type="ECO:0000256" key="2">
    <source>
        <dbReference type="ARBA" id="ARBA00009773"/>
    </source>
</evidence>
<evidence type="ECO:0000256" key="5">
    <source>
        <dbReference type="ARBA" id="ARBA00022692"/>
    </source>
</evidence>
<dbReference type="InterPro" id="IPR002549">
    <property type="entry name" value="AI-2E-like"/>
</dbReference>
<feature type="transmembrane region" description="Helical" evidence="8">
    <location>
        <begin position="221"/>
        <end position="242"/>
    </location>
</feature>
<evidence type="ECO:0000256" key="1">
    <source>
        <dbReference type="ARBA" id="ARBA00004651"/>
    </source>
</evidence>
<keyword evidence="4" id="KW-1003">Cell membrane</keyword>
<organism evidence="9 10">
    <name type="scientific">Phycicoccus sonneratiae</name>
    <dbReference type="NCBI Taxonomy" id="2807628"/>
    <lineage>
        <taxon>Bacteria</taxon>
        <taxon>Bacillati</taxon>
        <taxon>Actinomycetota</taxon>
        <taxon>Actinomycetes</taxon>
        <taxon>Micrococcales</taxon>
        <taxon>Intrasporangiaceae</taxon>
        <taxon>Phycicoccus</taxon>
    </lineage>
</organism>
<feature type="transmembrane region" description="Helical" evidence="8">
    <location>
        <begin position="155"/>
        <end position="183"/>
    </location>
</feature>
<evidence type="ECO:0000256" key="6">
    <source>
        <dbReference type="ARBA" id="ARBA00022989"/>
    </source>
</evidence>